<evidence type="ECO:0000256" key="6">
    <source>
        <dbReference type="ARBA" id="ARBA00023157"/>
    </source>
</evidence>
<proteinExistence type="inferred from homology"/>
<dbReference type="HOGENOM" id="CLU_105134_2_0_1"/>
<dbReference type="GO" id="GO:0005199">
    <property type="term" value="F:structural constituent of cell wall"/>
    <property type="evidence" value="ECO:0007669"/>
    <property type="project" value="InterPro"/>
</dbReference>
<dbReference type="AlphaFoldDB" id="A0A0C3P3R2"/>
<evidence type="ECO:0000313" key="8">
    <source>
        <dbReference type="EMBL" id="KIO01914.1"/>
    </source>
</evidence>
<evidence type="ECO:0000256" key="4">
    <source>
        <dbReference type="ARBA" id="ARBA00022525"/>
    </source>
</evidence>
<keyword evidence="3 7" id="KW-0134">Cell wall</keyword>
<dbReference type="SMART" id="SM00075">
    <property type="entry name" value="HYDRO"/>
    <property type="match status" value="1"/>
</dbReference>
<name>A0A0C3P3R2_PISTI</name>
<evidence type="ECO:0000313" key="9">
    <source>
        <dbReference type="Proteomes" id="UP000054217"/>
    </source>
</evidence>
<evidence type="ECO:0000256" key="7">
    <source>
        <dbReference type="RuleBase" id="RU365009"/>
    </source>
</evidence>
<dbReference type="Proteomes" id="UP000054217">
    <property type="component" value="Unassembled WGS sequence"/>
</dbReference>
<dbReference type="InterPro" id="IPR019778">
    <property type="entry name" value="Class_I_Hydrophobin_CS"/>
</dbReference>
<dbReference type="GO" id="GO:0009277">
    <property type="term" value="C:fungal-type cell wall"/>
    <property type="evidence" value="ECO:0007669"/>
    <property type="project" value="InterPro"/>
</dbReference>
<dbReference type="EMBL" id="KN831984">
    <property type="protein sequence ID" value="KIO01914.1"/>
    <property type="molecule type" value="Genomic_DNA"/>
</dbReference>
<evidence type="ECO:0000256" key="5">
    <source>
        <dbReference type="ARBA" id="ARBA00022729"/>
    </source>
</evidence>
<reference evidence="8 9" key="1">
    <citation type="submission" date="2014-04" db="EMBL/GenBank/DDBJ databases">
        <authorList>
            <consortium name="DOE Joint Genome Institute"/>
            <person name="Kuo A."/>
            <person name="Kohler A."/>
            <person name="Costa M.D."/>
            <person name="Nagy L.G."/>
            <person name="Floudas D."/>
            <person name="Copeland A."/>
            <person name="Barry K.W."/>
            <person name="Cichocki N."/>
            <person name="Veneault-Fourrey C."/>
            <person name="LaButti K."/>
            <person name="Lindquist E.A."/>
            <person name="Lipzen A."/>
            <person name="Lundell T."/>
            <person name="Morin E."/>
            <person name="Murat C."/>
            <person name="Sun H."/>
            <person name="Tunlid A."/>
            <person name="Henrissat B."/>
            <person name="Grigoriev I.V."/>
            <person name="Hibbett D.S."/>
            <person name="Martin F."/>
            <person name="Nordberg H.P."/>
            <person name="Cantor M.N."/>
            <person name="Hua S.X."/>
        </authorList>
    </citation>
    <scope>NUCLEOTIDE SEQUENCE [LARGE SCALE GENOMIC DNA]</scope>
    <source>
        <strain evidence="8 9">Marx 270</strain>
    </source>
</reference>
<protein>
    <recommendedName>
        <fullName evidence="7">Hydrophobin</fullName>
    </recommendedName>
</protein>
<comment type="similarity">
    <text evidence="2 7">Belongs to the fungal hydrophobin family.</text>
</comment>
<organism evidence="8 9">
    <name type="scientific">Pisolithus tinctorius Marx 270</name>
    <dbReference type="NCBI Taxonomy" id="870435"/>
    <lineage>
        <taxon>Eukaryota</taxon>
        <taxon>Fungi</taxon>
        <taxon>Dikarya</taxon>
        <taxon>Basidiomycota</taxon>
        <taxon>Agaricomycotina</taxon>
        <taxon>Agaricomycetes</taxon>
        <taxon>Agaricomycetidae</taxon>
        <taxon>Boletales</taxon>
        <taxon>Sclerodermatineae</taxon>
        <taxon>Pisolithaceae</taxon>
        <taxon>Pisolithus</taxon>
    </lineage>
</organism>
<dbReference type="PROSITE" id="PS00956">
    <property type="entry name" value="HYDROPHOBIN"/>
    <property type="match status" value="1"/>
</dbReference>
<feature type="signal peptide" evidence="7">
    <location>
        <begin position="1"/>
        <end position="19"/>
    </location>
</feature>
<reference evidence="9" key="2">
    <citation type="submission" date="2015-01" db="EMBL/GenBank/DDBJ databases">
        <title>Evolutionary Origins and Diversification of the Mycorrhizal Mutualists.</title>
        <authorList>
            <consortium name="DOE Joint Genome Institute"/>
            <consortium name="Mycorrhizal Genomics Consortium"/>
            <person name="Kohler A."/>
            <person name="Kuo A."/>
            <person name="Nagy L.G."/>
            <person name="Floudas D."/>
            <person name="Copeland A."/>
            <person name="Barry K.W."/>
            <person name="Cichocki N."/>
            <person name="Veneault-Fourrey C."/>
            <person name="LaButti K."/>
            <person name="Lindquist E.A."/>
            <person name="Lipzen A."/>
            <person name="Lundell T."/>
            <person name="Morin E."/>
            <person name="Murat C."/>
            <person name="Riley R."/>
            <person name="Ohm R."/>
            <person name="Sun H."/>
            <person name="Tunlid A."/>
            <person name="Henrissat B."/>
            <person name="Grigoriev I.V."/>
            <person name="Hibbett D.S."/>
            <person name="Martin F."/>
        </authorList>
    </citation>
    <scope>NUCLEOTIDE SEQUENCE [LARGE SCALE GENOMIC DNA]</scope>
    <source>
        <strain evidence="9">Marx 270</strain>
    </source>
</reference>
<dbReference type="STRING" id="870435.A0A0C3P3R2"/>
<comment type="subcellular location">
    <subcellularLocation>
        <location evidence="1 7">Secreted</location>
        <location evidence="1 7">Cell wall</location>
    </subcellularLocation>
</comment>
<dbReference type="OrthoDB" id="4225815at2759"/>
<evidence type="ECO:0000256" key="3">
    <source>
        <dbReference type="ARBA" id="ARBA00022512"/>
    </source>
</evidence>
<keyword evidence="6 7" id="KW-1015">Disulfide bond</keyword>
<evidence type="ECO:0000256" key="2">
    <source>
        <dbReference type="ARBA" id="ARBA00010446"/>
    </source>
</evidence>
<keyword evidence="9" id="KW-1185">Reference proteome</keyword>
<keyword evidence="4 7" id="KW-0964">Secreted</keyword>
<sequence length="115" mass="11200">MFPRLAVVITASFAVLAAATPVEVRGDSGDSQCNGGTINCCNSVQDASSSSVTSLLGLLGLSAGSITGQVGLNCSPLTVIGVGSGASCTSQTVCCTGNSFNGLINLGCTPINVAV</sequence>
<dbReference type="InterPro" id="IPR001338">
    <property type="entry name" value="Class_I_Hydrophobin"/>
</dbReference>
<evidence type="ECO:0000256" key="1">
    <source>
        <dbReference type="ARBA" id="ARBA00004191"/>
    </source>
</evidence>
<dbReference type="InParanoid" id="A0A0C3P3R2"/>
<gene>
    <name evidence="8" type="ORF">M404DRAFT_148780</name>
</gene>
<keyword evidence="5 7" id="KW-0732">Signal</keyword>
<dbReference type="CDD" id="cd23507">
    <property type="entry name" value="hydrophobin_I"/>
    <property type="match status" value="1"/>
</dbReference>
<accession>A0A0C3P3R2</accession>
<feature type="chain" id="PRO_5013985404" description="Hydrophobin" evidence="7">
    <location>
        <begin position="20"/>
        <end position="115"/>
    </location>
</feature>
<dbReference type="Pfam" id="PF01185">
    <property type="entry name" value="Hydrophobin"/>
    <property type="match status" value="1"/>
</dbReference>